<dbReference type="Proteomes" id="UP001183629">
    <property type="component" value="Unassembled WGS sequence"/>
</dbReference>
<accession>A0AAE3ZIJ3</accession>
<proteinExistence type="predicted"/>
<keyword evidence="2" id="KW-1185">Reference proteome</keyword>
<name>A0AAE3ZIJ3_9ACTN</name>
<sequence>MRKAVLIAIALIVLAPVVLFAYLALAVTG</sequence>
<evidence type="ECO:0000313" key="2">
    <source>
        <dbReference type="Proteomes" id="UP001183629"/>
    </source>
</evidence>
<gene>
    <name evidence="1" type="ORF">J2S44_000849</name>
</gene>
<comment type="caution">
    <text evidence="1">The sequence shown here is derived from an EMBL/GenBank/DDBJ whole genome shotgun (WGS) entry which is preliminary data.</text>
</comment>
<reference evidence="1 2" key="1">
    <citation type="submission" date="2023-07" db="EMBL/GenBank/DDBJ databases">
        <title>Sequencing the genomes of 1000 actinobacteria strains.</title>
        <authorList>
            <person name="Klenk H.-P."/>
        </authorList>
    </citation>
    <scope>NUCLEOTIDE SEQUENCE [LARGE SCALE GENOMIC DNA]</scope>
    <source>
        <strain evidence="1 2">DSM 44711</strain>
    </source>
</reference>
<organism evidence="1 2">
    <name type="scientific">Catenuloplanes niger</name>
    <dbReference type="NCBI Taxonomy" id="587534"/>
    <lineage>
        <taxon>Bacteria</taxon>
        <taxon>Bacillati</taxon>
        <taxon>Actinomycetota</taxon>
        <taxon>Actinomycetes</taxon>
        <taxon>Micromonosporales</taxon>
        <taxon>Micromonosporaceae</taxon>
        <taxon>Catenuloplanes</taxon>
    </lineage>
</organism>
<dbReference type="EMBL" id="JAVDYC010000001">
    <property type="protein sequence ID" value="MDR7320599.1"/>
    <property type="molecule type" value="Genomic_DNA"/>
</dbReference>
<dbReference type="AlphaFoldDB" id="A0AAE3ZIJ3"/>
<protein>
    <submittedName>
        <fullName evidence="1">Uncharacterized protein</fullName>
    </submittedName>
</protein>
<evidence type="ECO:0000313" key="1">
    <source>
        <dbReference type="EMBL" id="MDR7320599.1"/>
    </source>
</evidence>